<dbReference type="PRINTS" id="PR00111">
    <property type="entry name" value="ABHYDROLASE"/>
</dbReference>
<dbReference type="InterPro" id="IPR052370">
    <property type="entry name" value="Meta-cleavage_hydrolase"/>
</dbReference>
<protein>
    <submittedName>
        <fullName evidence="2">Alpha/beta fold hydrolase</fullName>
    </submittedName>
</protein>
<dbReference type="RefSeq" id="WP_146356571.1">
    <property type="nucleotide sequence ID" value="NZ_VOIR01000014.1"/>
</dbReference>
<evidence type="ECO:0000259" key="1">
    <source>
        <dbReference type="Pfam" id="PF12697"/>
    </source>
</evidence>
<dbReference type="Gene3D" id="3.40.50.1820">
    <property type="entry name" value="alpha/beta hydrolase"/>
    <property type="match status" value="1"/>
</dbReference>
<dbReference type="EMBL" id="VOIR01000014">
    <property type="protein sequence ID" value="KAA6432886.1"/>
    <property type="molecule type" value="Genomic_DNA"/>
</dbReference>
<dbReference type="Proteomes" id="UP000323221">
    <property type="component" value="Unassembled WGS sequence"/>
</dbReference>
<dbReference type="SUPFAM" id="SSF53474">
    <property type="entry name" value="alpha/beta-Hydrolases"/>
    <property type="match status" value="1"/>
</dbReference>
<dbReference type="AlphaFoldDB" id="A0A5M8QDS4"/>
<proteinExistence type="predicted"/>
<name>A0A5M8QDS4_9MICO</name>
<reference evidence="2 3" key="1">
    <citation type="submission" date="2019-08" db="EMBL/GenBank/DDBJ databases">
        <title>Agrococcus lahaulensis sp. nov., isolated from a cold desert of the Indian Himalayas.</title>
        <authorList>
            <person name="Qu J.H."/>
        </authorList>
    </citation>
    <scope>NUCLEOTIDE SEQUENCE [LARGE SCALE GENOMIC DNA]</scope>
    <source>
        <strain evidence="2 3">NS18</strain>
    </source>
</reference>
<dbReference type="GO" id="GO:0016787">
    <property type="term" value="F:hydrolase activity"/>
    <property type="evidence" value="ECO:0007669"/>
    <property type="project" value="UniProtKB-KW"/>
</dbReference>
<organism evidence="2 3">
    <name type="scientific">Agrococcus sediminis</name>
    <dbReference type="NCBI Taxonomy" id="2599924"/>
    <lineage>
        <taxon>Bacteria</taxon>
        <taxon>Bacillati</taxon>
        <taxon>Actinomycetota</taxon>
        <taxon>Actinomycetes</taxon>
        <taxon>Micrococcales</taxon>
        <taxon>Microbacteriaceae</taxon>
        <taxon>Agrococcus</taxon>
    </lineage>
</organism>
<comment type="caution">
    <text evidence="2">The sequence shown here is derived from an EMBL/GenBank/DDBJ whole genome shotgun (WGS) entry which is preliminary data.</text>
</comment>
<dbReference type="OrthoDB" id="3519228at2"/>
<feature type="domain" description="AB hydrolase-1" evidence="1">
    <location>
        <begin position="19"/>
        <end position="232"/>
    </location>
</feature>
<sequence length="262" mass="28606">MTAFPEAHPPATPSEHPPVVLIHGGNVANWMWEPQLPAVADRLALTPDLPGFGARAAEDWPGLAGAADDVAERIRALAGERRVDVVGLSLGGAVALHLAARHPELVRSVLVSGAAAVPLPRQTRLAARAQLALWGMRWSWRAQAAVYGMPKEARRAFVEHGVTLRRDNARAMLDEVFSGALPQDLRDYSGRMLAVVGEKDHAVMRASLDRIQMAVPHAETRTAPGVHHVWSIEDVEHFNAMVVAWLQGRIDGWLREPELVHL</sequence>
<dbReference type="PANTHER" id="PTHR43139">
    <property type="entry name" value="SI:DKEY-122A22.2"/>
    <property type="match status" value="1"/>
</dbReference>
<evidence type="ECO:0000313" key="2">
    <source>
        <dbReference type="EMBL" id="KAA6432886.1"/>
    </source>
</evidence>
<gene>
    <name evidence="2" type="ORF">FQ330_07915</name>
</gene>
<dbReference type="Pfam" id="PF12697">
    <property type="entry name" value="Abhydrolase_6"/>
    <property type="match status" value="1"/>
</dbReference>
<keyword evidence="2" id="KW-0378">Hydrolase</keyword>
<evidence type="ECO:0000313" key="3">
    <source>
        <dbReference type="Proteomes" id="UP000323221"/>
    </source>
</evidence>
<dbReference type="PANTHER" id="PTHR43139:SF52">
    <property type="entry name" value="SI:DKEY-122A22.2"/>
    <property type="match status" value="1"/>
</dbReference>
<accession>A0A5M8QDS4</accession>
<dbReference type="InterPro" id="IPR000073">
    <property type="entry name" value="AB_hydrolase_1"/>
</dbReference>
<keyword evidence="3" id="KW-1185">Reference proteome</keyword>
<dbReference type="InterPro" id="IPR029058">
    <property type="entry name" value="AB_hydrolase_fold"/>
</dbReference>